<dbReference type="OrthoDB" id="10253408at2759"/>
<dbReference type="VEuPathDB" id="VectorBase:SSCA002408"/>
<sequence>MESKKFKSFLFQLIISAAIITRGYYFETTPSDAEENARLSDVRYTGEPDDPDFKLPDSFIRKFKKDLMRELTRKCRKGFRHMRLEHPELQFCEIPKVFQKLPKWFDLRNLELVTPTRDNSTESKCKASWAFGPVASMESAWLESHDRIASDSFFLSPQNLIDCAGYQGCDGGVDVIEAFNYMKHKGIVKEEFYKYRAKKHRCRKRLRARRYKIRSYCAICPATIFTIKKFLFKHKTALTTVISVRNLTAFKHIDDEILYEDEGPRVQRRLVVNIVGWRHDDATDRDYWVVKNSWGKKWGMGGYGFVDAENNPLHILDHNYLVRVKEDVIPFDNEPEDFE</sequence>
<dbReference type="AlphaFoldDB" id="A0A132A508"/>
<evidence type="ECO:0000259" key="2">
    <source>
        <dbReference type="SMART" id="SM00645"/>
    </source>
</evidence>
<keyword evidence="3" id="KW-0645">Protease</keyword>
<dbReference type="InterPro" id="IPR025661">
    <property type="entry name" value="Pept_asp_AS"/>
</dbReference>
<dbReference type="SUPFAM" id="SSF54001">
    <property type="entry name" value="Cysteine proteinases"/>
    <property type="match status" value="1"/>
</dbReference>
<dbReference type="PANTHER" id="PTHR12411">
    <property type="entry name" value="CYSTEINE PROTEASE FAMILY C1-RELATED"/>
    <property type="match status" value="1"/>
</dbReference>
<dbReference type="Gene3D" id="3.90.70.10">
    <property type="entry name" value="Cysteine proteinases"/>
    <property type="match status" value="1"/>
</dbReference>
<dbReference type="CDD" id="cd02248">
    <property type="entry name" value="Peptidase_C1A"/>
    <property type="match status" value="1"/>
</dbReference>
<accession>A0A132A508</accession>
<dbReference type="GO" id="GO:0008234">
    <property type="term" value="F:cysteine-type peptidase activity"/>
    <property type="evidence" value="ECO:0007669"/>
    <property type="project" value="InterPro"/>
</dbReference>
<dbReference type="Proteomes" id="UP000616769">
    <property type="component" value="Unassembled WGS sequence"/>
</dbReference>
<dbReference type="InterPro" id="IPR038765">
    <property type="entry name" value="Papain-like_cys_pep_sf"/>
</dbReference>
<dbReference type="PROSITE" id="PS00640">
    <property type="entry name" value="THIOL_PROTEASE_ASN"/>
    <property type="match status" value="1"/>
</dbReference>
<protein>
    <submittedName>
        <fullName evidence="3">Sar s 1 allergen (Cysteine protease-like protein 9)</fullName>
    </submittedName>
</protein>
<organism evidence="3 4">
    <name type="scientific">Sarcoptes scabiei</name>
    <name type="common">Itch mite</name>
    <name type="synonym">Acarus scabiei</name>
    <dbReference type="NCBI Taxonomy" id="52283"/>
    <lineage>
        <taxon>Eukaryota</taxon>
        <taxon>Metazoa</taxon>
        <taxon>Ecdysozoa</taxon>
        <taxon>Arthropoda</taxon>
        <taxon>Chelicerata</taxon>
        <taxon>Arachnida</taxon>
        <taxon>Acari</taxon>
        <taxon>Acariformes</taxon>
        <taxon>Sarcoptiformes</taxon>
        <taxon>Astigmata</taxon>
        <taxon>Psoroptidia</taxon>
        <taxon>Sarcoptoidea</taxon>
        <taxon>Sarcoptidae</taxon>
        <taxon>Sarcoptinae</taxon>
        <taxon>Sarcoptes</taxon>
    </lineage>
</organism>
<proteinExistence type="inferred from homology"/>
<comment type="caution">
    <text evidence="3">The sequence shown here is derived from an EMBL/GenBank/DDBJ whole genome shotgun (WGS) entry which is preliminary data.</text>
</comment>
<keyword evidence="3" id="KW-0378">Hydrolase</keyword>
<dbReference type="InterPro" id="IPR000668">
    <property type="entry name" value="Peptidase_C1A_C"/>
</dbReference>
<comment type="similarity">
    <text evidence="1">Belongs to the peptidase C1 family.</text>
</comment>
<evidence type="ECO:0000313" key="4">
    <source>
        <dbReference type="Proteomes" id="UP000616769"/>
    </source>
</evidence>
<dbReference type="Pfam" id="PF00112">
    <property type="entry name" value="Peptidase_C1"/>
    <property type="match status" value="1"/>
</dbReference>
<gene>
    <name evidence="3" type="ORF">QR98_0045000</name>
</gene>
<dbReference type="SMART" id="SM00645">
    <property type="entry name" value="Pept_C1"/>
    <property type="match status" value="1"/>
</dbReference>
<dbReference type="InterPro" id="IPR039417">
    <property type="entry name" value="Peptidase_C1A_papain-like"/>
</dbReference>
<reference evidence="3 4" key="1">
    <citation type="journal article" date="2015" name="Parasit. Vectors">
        <title>Draft genome of the scabies mite.</title>
        <authorList>
            <person name="Rider S.D.Jr."/>
            <person name="Morgan M.S."/>
            <person name="Arlian L.G."/>
        </authorList>
    </citation>
    <scope>NUCLEOTIDE SEQUENCE [LARGE SCALE GENOMIC DNA]</scope>
    <source>
        <strain evidence="3">Arlian Lab</strain>
    </source>
</reference>
<name>A0A132A508_SARSC</name>
<evidence type="ECO:0000313" key="3">
    <source>
        <dbReference type="EMBL" id="KPM06027.1"/>
    </source>
</evidence>
<evidence type="ECO:0000256" key="1">
    <source>
        <dbReference type="ARBA" id="ARBA00008455"/>
    </source>
</evidence>
<dbReference type="InterPro" id="IPR013128">
    <property type="entry name" value="Peptidase_C1A"/>
</dbReference>
<dbReference type="EMBL" id="JXLN01010624">
    <property type="protein sequence ID" value="KPM06027.1"/>
    <property type="molecule type" value="Genomic_DNA"/>
</dbReference>
<feature type="domain" description="Peptidase C1A papain C-terminal" evidence="2">
    <location>
        <begin position="101"/>
        <end position="322"/>
    </location>
</feature>
<dbReference type="GO" id="GO:0006508">
    <property type="term" value="P:proteolysis"/>
    <property type="evidence" value="ECO:0007669"/>
    <property type="project" value="UniProtKB-KW"/>
</dbReference>